<keyword evidence="1 12" id="KW-0575">Peroxidase</keyword>
<gene>
    <name evidence="12" type="primary">katG</name>
    <name evidence="16" type="ORF">BB31_31780</name>
</gene>
<evidence type="ECO:0000256" key="4">
    <source>
        <dbReference type="ARBA" id="ARBA00023002"/>
    </source>
</evidence>
<evidence type="ECO:0000256" key="10">
    <source>
        <dbReference type="ARBA" id="ARBA00067012"/>
    </source>
</evidence>
<proteinExistence type="inferred from homology"/>
<dbReference type="FunFam" id="1.10.520.10:FF:000002">
    <property type="entry name" value="Catalase-peroxidase"/>
    <property type="match status" value="1"/>
</dbReference>
<dbReference type="CDD" id="cd00649">
    <property type="entry name" value="catalase_peroxidase_1"/>
    <property type="match status" value="1"/>
</dbReference>
<feature type="region of interest" description="Disordered" evidence="14">
    <location>
        <begin position="1"/>
        <end position="38"/>
    </location>
</feature>
<feature type="active site" description="Proton acceptor" evidence="12">
    <location>
        <position position="109"/>
    </location>
</feature>
<dbReference type="HAMAP" id="MF_01961">
    <property type="entry name" value="Catal_peroxid"/>
    <property type="match status" value="1"/>
</dbReference>
<comment type="subunit">
    <text evidence="12">Homodimer or homotetramer.</text>
</comment>
<sequence length="744" mass="81998">MSDSPDAVIGEMNEESAGGCPVSSGRRNHPTEGAGNRDWWPNQLNLKILRKHSAASDPMDAGFDYAAEFKTLDLTELAKDVDAVLTTSQDWWPADFGHYGGFMIRMAWHSAGTYRIEDGRGGAGAGMQRFAPLNSWPDNGNLDKARRLLWPVKKKYGRKISWADLMIFTGNRALETMGFKTFGFAGGRADVWEPDEDVYWGPERTWLGDERYTGDRELENPLAAVQMGLIYVNPEGPNGNPDPLAAARDIRETFGRMAMNDEETVALIAGGHSFGKTHGAADPDKYVGPEPEGASIEEQGLGWKNTFGSGKGRDAITSGLEVTWTPTPTQWSNWFFHNLFEYDWELTKSPAGAHQWVPKDGKAKNTVPDPEDGKLNRAPGMLTTDLALRFDPVYEQISRRFYENPDQFADAFARAWFKLTHRDMGPIQRYLGPLVPQETLIWQDPVPVVDHELIDDADIAALKEKLLASGLSVSQLVSTAWASASTFRGSDKRGGANGARIRLEPQRDWEVNDPQTLSQVLRTLEGVQEAFNGAQTGGKKVSLADLIVLGGVAAVEQAAKEGGFEVTVPFTPGRTDATEEQTDAESFAPLEPTVDGFRNYRGKGHRLPTEYLLLDRANLLNLSAPEMTVLVGGLRVLGANAQQSKHGVFTEKPGSLTNDFFVNLLDMGVQWTATSEDAETFEGRDSATGEVKWTGTRADLVFGSNSELRAVAEVYASDDAKEKFVRDFVSAWDKVMNLDRYDLV</sequence>
<dbReference type="NCBIfam" id="TIGR00198">
    <property type="entry name" value="cat_per_HPI"/>
    <property type="match status" value="1"/>
</dbReference>
<dbReference type="Gene3D" id="1.10.420.10">
    <property type="entry name" value="Peroxidase, domain 2"/>
    <property type="match status" value="2"/>
</dbReference>
<dbReference type="CDD" id="cd08200">
    <property type="entry name" value="catalase_peroxidase_2"/>
    <property type="match status" value="1"/>
</dbReference>
<dbReference type="Pfam" id="PF00141">
    <property type="entry name" value="peroxidase"/>
    <property type="match status" value="2"/>
</dbReference>
<feature type="binding site" description="axial binding residue" evidence="12">
    <location>
        <position position="272"/>
    </location>
    <ligand>
        <name>heme b</name>
        <dbReference type="ChEBI" id="CHEBI:60344"/>
    </ligand>
    <ligandPart>
        <name>Fe</name>
        <dbReference type="ChEBI" id="CHEBI:18248"/>
    </ligandPart>
</feature>
<dbReference type="FunFam" id="1.10.420.10:FF:000002">
    <property type="entry name" value="Catalase-peroxidase"/>
    <property type="match status" value="1"/>
</dbReference>
<comment type="catalytic activity">
    <reaction evidence="7 12 13">
        <text>2 H2O2 = O2 + 2 H2O</text>
        <dbReference type="Rhea" id="RHEA:20309"/>
        <dbReference type="ChEBI" id="CHEBI:15377"/>
        <dbReference type="ChEBI" id="CHEBI:15379"/>
        <dbReference type="ChEBI" id="CHEBI:16240"/>
        <dbReference type="EC" id="1.11.1.21"/>
    </reaction>
</comment>
<evidence type="ECO:0000256" key="6">
    <source>
        <dbReference type="ARBA" id="ARBA00023324"/>
    </source>
</evidence>
<feature type="site" description="Transition state stabilizer" evidence="12">
    <location>
        <position position="105"/>
    </location>
</feature>
<evidence type="ECO:0000256" key="9">
    <source>
        <dbReference type="ARBA" id="ARBA00060838"/>
    </source>
</evidence>
<evidence type="ECO:0000256" key="11">
    <source>
        <dbReference type="ARBA" id="ARBA00074141"/>
    </source>
</evidence>
<accession>A0A2P2FKT7</accession>
<dbReference type="InterPro" id="IPR000763">
    <property type="entry name" value="Catalase_peroxidase"/>
</dbReference>
<keyword evidence="2 12" id="KW-0349">Heme</keyword>
<dbReference type="SUPFAM" id="SSF48113">
    <property type="entry name" value="Heme-dependent peroxidases"/>
    <property type="match status" value="2"/>
</dbReference>
<evidence type="ECO:0000256" key="14">
    <source>
        <dbReference type="SAM" id="MobiDB-lite"/>
    </source>
</evidence>
<evidence type="ECO:0000256" key="5">
    <source>
        <dbReference type="ARBA" id="ARBA00023004"/>
    </source>
</evidence>
<evidence type="ECO:0000313" key="16">
    <source>
        <dbReference type="EMBL" id="KFU77332.1"/>
    </source>
</evidence>
<feature type="domain" description="Plant heme peroxidase family profile" evidence="15">
    <location>
        <begin position="142"/>
        <end position="429"/>
    </location>
</feature>
<comment type="catalytic activity">
    <reaction evidence="8 12 13">
        <text>H2O2 + AH2 = A + 2 H2O</text>
        <dbReference type="Rhea" id="RHEA:30275"/>
        <dbReference type="ChEBI" id="CHEBI:13193"/>
        <dbReference type="ChEBI" id="CHEBI:15377"/>
        <dbReference type="ChEBI" id="CHEBI:16240"/>
        <dbReference type="ChEBI" id="CHEBI:17499"/>
        <dbReference type="EC" id="1.11.1.21"/>
    </reaction>
</comment>
<keyword evidence="5 12" id="KW-0408">Iron</keyword>
<dbReference type="InterPro" id="IPR010255">
    <property type="entry name" value="Haem_peroxidase_sf"/>
</dbReference>
<evidence type="ECO:0000313" key="17">
    <source>
        <dbReference type="Proteomes" id="UP000256220"/>
    </source>
</evidence>
<dbReference type="Proteomes" id="UP000256220">
    <property type="component" value="Unassembled WGS sequence"/>
</dbReference>
<evidence type="ECO:0000256" key="1">
    <source>
        <dbReference type="ARBA" id="ARBA00022559"/>
    </source>
</evidence>
<evidence type="ECO:0000256" key="7">
    <source>
        <dbReference type="ARBA" id="ARBA00049145"/>
    </source>
</evidence>
<comment type="cofactor">
    <cofactor evidence="12">
        <name>heme b</name>
        <dbReference type="ChEBI" id="CHEBI:60344"/>
    </cofactor>
    <text evidence="12">Binds 1 heme b (iron(II)-protoporphyrin IX) group per dimer.</text>
</comment>
<evidence type="ECO:0000256" key="8">
    <source>
        <dbReference type="ARBA" id="ARBA00051651"/>
    </source>
</evidence>
<evidence type="ECO:0000259" key="15">
    <source>
        <dbReference type="PROSITE" id="PS50873"/>
    </source>
</evidence>
<dbReference type="AlphaFoldDB" id="A0A2P2FKT7"/>
<evidence type="ECO:0000256" key="2">
    <source>
        <dbReference type="ARBA" id="ARBA00022617"/>
    </source>
</evidence>
<keyword evidence="17" id="KW-1185">Reference proteome</keyword>
<protein>
    <recommendedName>
        <fullName evidence="11 12">Catalase-peroxidase</fullName>
        <shortName evidence="12">CP</shortName>
        <ecNumber evidence="10 12">1.11.1.21</ecNumber>
    </recommendedName>
    <alternativeName>
        <fullName evidence="12">Peroxidase/catalase</fullName>
    </alternativeName>
</protein>
<dbReference type="EMBL" id="JFBM01000034">
    <property type="protein sequence ID" value="KFU77332.1"/>
    <property type="molecule type" value="Genomic_DNA"/>
</dbReference>
<dbReference type="EC" id="1.11.1.21" evidence="10 12"/>
<dbReference type="InterPro" id="IPR019794">
    <property type="entry name" value="Peroxidases_AS"/>
</dbReference>
<dbReference type="Gene3D" id="1.10.520.10">
    <property type="match status" value="2"/>
</dbReference>
<dbReference type="NCBIfam" id="NF011635">
    <property type="entry name" value="PRK15061.1"/>
    <property type="match status" value="1"/>
</dbReference>
<dbReference type="FunFam" id="1.10.420.10:FF:000004">
    <property type="entry name" value="Catalase-peroxidase"/>
    <property type="match status" value="1"/>
</dbReference>
<dbReference type="PROSITE" id="PS00435">
    <property type="entry name" value="PEROXIDASE_1"/>
    <property type="match status" value="1"/>
</dbReference>
<dbReference type="GO" id="GO:0070301">
    <property type="term" value="P:cellular response to hydrogen peroxide"/>
    <property type="evidence" value="ECO:0007669"/>
    <property type="project" value="TreeGrafter"/>
</dbReference>
<dbReference type="GO" id="GO:0046872">
    <property type="term" value="F:metal ion binding"/>
    <property type="evidence" value="ECO:0007669"/>
    <property type="project" value="UniProtKB-KW"/>
</dbReference>
<dbReference type="PANTHER" id="PTHR30555">
    <property type="entry name" value="HYDROPEROXIDASE I, BIFUNCTIONAL CATALASE-PEROXIDASE"/>
    <property type="match status" value="1"/>
</dbReference>
<dbReference type="PROSITE" id="PS00436">
    <property type="entry name" value="PEROXIDASE_2"/>
    <property type="match status" value="1"/>
</dbReference>
<dbReference type="RefSeq" id="WP_034318994.1">
    <property type="nucleotide sequence ID" value="NZ_JFBM01000034.1"/>
</dbReference>
<keyword evidence="4 12" id="KW-0560">Oxidoreductase</keyword>
<reference evidence="16 17" key="1">
    <citation type="journal article" date="2014" name="Genome Announc.">
        <title>Draft Genome Sequence of Amycolatopsis lurida NRRL 2430, Producer of the Glycopeptide Family Antibiotic Ristocetin.</title>
        <authorList>
            <person name="Kwun M.J."/>
            <person name="Hong H.J."/>
        </authorList>
    </citation>
    <scope>NUCLEOTIDE SEQUENCE [LARGE SCALE GENOMIC DNA]</scope>
    <source>
        <strain evidence="16 17">NRRL 2430</strain>
    </source>
</reference>
<dbReference type="InterPro" id="IPR019793">
    <property type="entry name" value="Peroxidases_heam-ligand_BS"/>
</dbReference>
<organism evidence="16 17">
    <name type="scientific">Amycolatopsis lurida NRRL 2430</name>
    <dbReference type="NCBI Taxonomy" id="1460371"/>
    <lineage>
        <taxon>Bacteria</taxon>
        <taxon>Bacillati</taxon>
        <taxon>Actinomycetota</taxon>
        <taxon>Actinomycetes</taxon>
        <taxon>Pseudonocardiales</taxon>
        <taxon>Pseudonocardiaceae</taxon>
        <taxon>Amycolatopsis</taxon>
    </lineage>
</organism>
<dbReference type="InterPro" id="IPR002016">
    <property type="entry name" value="Haem_peroxidase"/>
</dbReference>
<dbReference type="PROSITE" id="PS50873">
    <property type="entry name" value="PEROXIDASE_4"/>
    <property type="match status" value="1"/>
</dbReference>
<keyword evidence="3 12" id="KW-0479">Metal-binding</keyword>
<dbReference type="PANTHER" id="PTHR30555:SF0">
    <property type="entry name" value="CATALASE-PEROXIDASE"/>
    <property type="match status" value="1"/>
</dbReference>
<evidence type="ECO:0000256" key="3">
    <source>
        <dbReference type="ARBA" id="ARBA00022723"/>
    </source>
</evidence>
<dbReference type="GO" id="GO:0042744">
    <property type="term" value="P:hydrogen peroxide catabolic process"/>
    <property type="evidence" value="ECO:0007669"/>
    <property type="project" value="UniProtKB-KW"/>
</dbReference>
<comment type="PTM">
    <text evidence="12">Formation of the three residue Trp-Tyr-Met cross-link is important for the catalase, but not the peroxidase activity of the enzyme.</text>
</comment>
<name>A0A2P2FKT7_AMYLU</name>
<comment type="similarity">
    <text evidence="9 12 13">Belongs to the peroxidase family. Peroxidase/catalase subfamily.</text>
</comment>
<evidence type="ECO:0000256" key="13">
    <source>
        <dbReference type="RuleBase" id="RU003451"/>
    </source>
</evidence>
<comment type="caution">
    <text evidence="16">The sequence shown here is derived from an EMBL/GenBank/DDBJ whole genome shotgun (WGS) entry which is preliminary data.</text>
</comment>
<evidence type="ECO:0000256" key="12">
    <source>
        <dbReference type="HAMAP-Rule" id="MF_01961"/>
    </source>
</evidence>
<dbReference type="PRINTS" id="PR00458">
    <property type="entry name" value="PEROXIDASE"/>
</dbReference>
<dbReference type="GO" id="GO:0004096">
    <property type="term" value="F:catalase activity"/>
    <property type="evidence" value="ECO:0007669"/>
    <property type="project" value="UniProtKB-UniRule"/>
</dbReference>
<dbReference type="GO" id="GO:0020037">
    <property type="term" value="F:heme binding"/>
    <property type="evidence" value="ECO:0007669"/>
    <property type="project" value="InterPro"/>
</dbReference>
<comment type="function">
    <text evidence="12">Bifunctional enzyme with both catalase and broad-spectrum peroxidase activity.</text>
</comment>
<dbReference type="GO" id="GO:0005829">
    <property type="term" value="C:cytosol"/>
    <property type="evidence" value="ECO:0007669"/>
    <property type="project" value="TreeGrafter"/>
</dbReference>
<dbReference type="PRINTS" id="PR00460">
    <property type="entry name" value="BPEROXIDASE"/>
</dbReference>
<feature type="cross-link" description="Tryptophyl-tyrosyl-methioninium (Tyr-Met) (with Trp-108)" evidence="12">
    <location>
        <begin position="231"/>
        <end position="257"/>
    </location>
</feature>
<keyword evidence="6 12" id="KW-0376">Hydrogen peroxide</keyword>
<comment type="caution">
    <text evidence="12">Lacks conserved residue(s) required for the propagation of feature annotation.</text>
</comment>